<dbReference type="InterPro" id="IPR000425">
    <property type="entry name" value="MIP"/>
</dbReference>
<dbReference type="PRINTS" id="PR00783">
    <property type="entry name" value="MINTRINSICP"/>
</dbReference>
<keyword evidence="4 7" id="KW-1133">Transmembrane helix</keyword>
<keyword evidence="2" id="KW-0813">Transport</keyword>
<reference evidence="8" key="1">
    <citation type="submission" date="2023-10" db="EMBL/GenBank/DDBJ databases">
        <authorList>
            <person name="Chen Y."/>
            <person name="Shah S."/>
            <person name="Dougan E. K."/>
            <person name="Thang M."/>
            <person name="Chan C."/>
        </authorList>
    </citation>
    <scope>NUCLEOTIDE SEQUENCE [LARGE SCALE GENOMIC DNA]</scope>
</reference>
<dbReference type="PANTHER" id="PTHR45724">
    <property type="entry name" value="AQUAPORIN NIP2-1"/>
    <property type="match status" value="1"/>
</dbReference>
<feature type="transmembrane region" description="Helical" evidence="7">
    <location>
        <begin position="38"/>
        <end position="59"/>
    </location>
</feature>
<evidence type="ECO:0000256" key="4">
    <source>
        <dbReference type="ARBA" id="ARBA00022989"/>
    </source>
</evidence>
<evidence type="ECO:0000313" key="9">
    <source>
        <dbReference type="Proteomes" id="UP001189429"/>
    </source>
</evidence>
<evidence type="ECO:0000256" key="1">
    <source>
        <dbReference type="ARBA" id="ARBA00004141"/>
    </source>
</evidence>
<evidence type="ECO:0000256" key="6">
    <source>
        <dbReference type="SAM" id="MobiDB-lite"/>
    </source>
</evidence>
<feature type="transmembrane region" description="Helical" evidence="7">
    <location>
        <begin position="12"/>
        <end position="31"/>
    </location>
</feature>
<evidence type="ECO:0000256" key="7">
    <source>
        <dbReference type="SAM" id="Phobius"/>
    </source>
</evidence>
<feature type="compositionally biased region" description="Low complexity" evidence="6">
    <location>
        <begin position="481"/>
        <end position="491"/>
    </location>
</feature>
<feature type="non-terminal residue" evidence="8">
    <location>
        <position position="1"/>
    </location>
</feature>
<feature type="transmembrane region" description="Helical" evidence="7">
    <location>
        <begin position="225"/>
        <end position="247"/>
    </location>
</feature>
<evidence type="ECO:0000313" key="8">
    <source>
        <dbReference type="EMBL" id="CAK0842129.1"/>
    </source>
</evidence>
<feature type="compositionally biased region" description="Basic and acidic residues" evidence="6">
    <location>
        <begin position="350"/>
        <end position="365"/>
    </location>
</feature>
<feature type="transmembrane region" description="Helical" evidence="7">
    <location>
        <begin position="184"/>
        <end position="204"/>
    </location>
</feature>
<dbReference type="InterPro" id="IPR034294">
    <property type="entry name" value="Aquaporin_transptr"/>
</dbReference>
<keyword evidence="9" id="KW-1185">Reference proteome</keyword>
<dbReference type="InterPro" id="IPR023271">
    <property type="entry name" value="Aquaporin-like"/>
</dbReference>
<feature type="region of interest" description="Disordered" evidence="6">
    <location>
        <begin position="341"/>
        <end position="366"/>
    </location>
</feature>
<evidence type="ECO:0000256" key="2">
    <source>
        <dbReference type="ARBA" id="ARBA00022448"/>
    </source>
</evidence>
<dbReference type="EMBL" id="CAUYUJ010014507">
    <property type="protein sequence ID" value="CAK0842129.1"/>
    <property type="molecule type" value="Genomic_DNA"/>
</dbReference>
<comment type="subcellular location">
    <subcellularLocation>
        <location evidence="1">Membrane</location>
        <topology evidence="1">Multi-pass membrane protein</topology>
    </subcellularLocation>
</comment>
<proteinExistence type="predicted"/>
<evidence type="ECO:0008006" key="10">
    <source>
        <dbReference type="Google" id="ProtNLM"/>
    </source>
</evidence>
<dbReference type="Pfam" id="PF00230">
    <property type="entry name" value="MIP"/>
    <property type="match status" value="2"/>
</dbReference>
<dbReference type="Gene3D" id="1.20.1080.10">
    <property type="entry name" value="Glycerol uptake facilitator protein"/>
    <property type="match status" value="2"/>
</dbReference>
<accession>A0ABN9TAA0</accession>
<feature type="transmembrane region" description="Helical" evidence="7">
    <location>
        <begin position="304"/>
        <end position="323"/>
    </location>
</feature>
<name>A0ABN9TAA0_9DINO</name>
<keyword evidence="3 7" id="KW-0812">Transmembrane</keyword>
<evidence type="ECO:0000256" key="5">
    <source>
        <dbReference type="ARBA" id="ARBA00023136"/>
    </source>
</evidence>
<dbReference type="SUPFAM" id="SSF81338">
    <property type="entry name" value="Aquaporin-like"/>
    <property type="match status" value="2"/>
</dbReference>
<feature type="region of interest" description="Disordered" evidence="6">
    <location>
        <begin position="481"/>
        <end position="512"/>
    </location>
</feature>
<evidence type="ECO:0000256" key="3">
    <source>
        <dbReference type="ARBA" id="ARBA00022692"/>
    </source>
</evidence>
<comment type="caution">
    <text evidence="8">The sequence shown here is derived from an EMBL/GenBank/DDBJ whole genome shotgun (WGS) entry which is preliminary data.</text>
</comment>
<dbReference type="Proteomes" id="UP001189429">
    <property type="component" value="Unassembled WGS sequence"/>
</dbReference>
<feature type="transmembrane region" description="Helical" evidence="7">
    <location>
        <begin position="253"/>
        <end position="273"/>
    </location>
</feature>
<sequence length="632" mass="66152">DFGWVNAGLAELLYTFVLVFVVLNVAASRAASESKNEYYGLAIGFVVVAGAYGAGAVSGGCFNPAVAIGIDLASWNLGFFWSMIYVLFEIAGAALACGLFMVCRPDEFRRAGDPLTPTEPKIGTKMVSEFIGTYILVLTVGLNVLAGSQAAAFSIAAPPPPPRALPWVLRHHRSQLPAMPVSSYLAAQVAGGIAAAGTYVLIYVGRSFPLGGEENLSPHKWGQIFIAELVFTFTLCLVVLCVAASEINCVKNYFGLAIGSCVTVGGFAIGGISGGSLNPAVSFGIGTGAGLTTSFSLFQQLFRALMYSLIEILGGLLAAAVFVSTHGAMPDALLADSEKRPCRRSAGCGGEERRSGSARQREKRSQPAVINCGGSFGLGVGTQGPRGVASTASCSRRRAASFSAARLSATAWQSACPAASVPEIASRRGAAYSLVSGPIVKSTLALHSHSRFPVIADGCCPLHLRLQLAQALAAAAAPAEPGAGEAAGRPEPALRPSGPRPAPCSPAAVAEEAEPLASTDALNVLSNHLLASVAEYLPLPEVLAMRTCSREPLQWAMQRGAEETGQRRLVRRRRRACCPGDGEPRTAGYDAMMKEGSASSRDRRAGLELAIMPQKFGQGEGGFLMLRWRWMP</sequence>
<keyword evidence="5 7" id="KW-0472">Membrane</keyword>
<feature type="transmembrane region" description="Helical" evidence="7">
    <location>
        <begin position="79"/>
        <end position="102"/>
    </location>
</feature>
<protein>
    <recommendedName>
        <fullName evidence="10">Aquaporin</fullName>
    </recommendedName>
</protein>
<feature type="transmembrane region" description="Helical" evidence="7">
    <location>
        <begin position="280"/>
        <end position="298"/>
    </location>
</feature>
<dbReference type="PANTHER" id="PTHR45724:SF13">
    <property type="entry name" value="AQUAPORIN NIP1-1-RELATED"/>
    <property type="match status" value="1"/>
</dbReference>
<organism evidence="8 9">
    <name type="scientific">Prorocentrum cordatum</name>
    <dbReference type="NCBI Taxonomy" id="2364126"/>
    <lineage>
        <taxon>Eukaryota</taxon>
        <taxon>Sar</taxon>
        <taxon>Alveolata</taxon>
        <taxon>Dinophyceae</taxon>
        <taxon>Prorocentrales</taxon>
        <taxon>Prorocentraceae</taxon>
        <taxon>Prorocentrum</taxon>
    </lineage>
</organism>
<gene>
    <name evidence="8" type="ORF">PCOR1329_LOCUS37148</name>
</gene>